<accession>A0ABQ6PFS8</accession>
<evidence type="ECO:0000313" key="2">
    <source>
        <dbReference type="Proteomes" id="UP001628164"/>
    </source>
</evidence>
<protein>
    <submittedName>
        <fullName evidence="1">Uncharacterized protein</fullName>
    </submittedName>
</protein>
<gene>
    <name evidence="1" type="ORF">fsci_08720</name>
</gene>
<comment type="caution">
    <text evidence="1">The sequence shown here is derived from an EMBL/GenBank/DDBJ whole genome shotgun (WGS) entry which is preliminary data.</text>
</comment>
<dbReference type="Proteomes" id="UP001628164">
    <property type="component" value="Unassembled WGS sequence"/>
</dbReference>
<evidence type="ECO:0000313" key="1">
    <source>
        <dbReference type="EMBL" id="GMN89386.1"/>
    </source>
</evidence>
<sequence length="39" mass="4463">MSSKIFTNQLDNAIEVNKTVYKRYELSDDEIAIIEKSVG</sequence>
<reference evidence="1 2" key="1">
    <citation type="journal article" date="2024" name="Dis. Aquat. Organ.">
        <title>Francisella sciaenopsi sp. nov. isolated from diseased red drum Sciaenops ocellatus in Florida, USA.</title>
        <authorList>
            <person name="Kawahara M."/>
            <person name="Cody T.T."/>
            <person name="Yanong R.P.E."/>
            <person name="Henderson E."/>
            <person name="Yazdi Z."/>
            <person name="Soto E."/>
        </authorList>
    </citation>
    <scope>NUCLEOTIDE SEQUENCE [LARGE SCALE GENOMIC DNA]</scope>
    <source>
        <strain evidence="1 2">R22-20-7</strain>
    </source>
</reference>
<dbReference type="EMBL" id="BTHG01000003">
    <property type="protein sequence ID" value="GMN89386.1"/>
    <property type="molecule type" value="Genomic_DNA"/>
</dbReference>
<organism evidence="1 2">
    <name type="scientific">Francisella sciaenopsi</name>
    <dbReference type="NCBI Taxonomy" id="3055034"/>
    <lineage>
        <taxon>Bacteria</taxon>
        <taxon>Pseudomonadati</taxon>
        <taxon>Pseudomonadota</taxon>
        <taxon>Gammaproteobacteria</taxon>
        <taxon>Thiotrichales</taxon>
        <taxon>Francisellaceae</taxon>
        <taxon>Francisella</taxon>
    </lineage>
</organism>
<keyword evidence="2" id="KW-1185">Reference proteome</keyword>
<proteinExistence type="predicted"/>
<name>A0ABQ6PFS8_9GAMM</name>